<dbReference type="GO" id="GO:0004930">
    <property type="term" value="F:G protein-coupled receptor activity"/>
    <property type="evidence" value="ECO:0007669"/>
    <property type="project" value="TreeGrafter"/>
</dbReference>
<dbReference type="PANTHER" id="PTHR23112">
    <property type="entry name" value="G PROTEIN-COUPLED RECEPTOR 157-RELATED"/>
    <property type="match status" value="1"/>
</dbReference>
<keyword evidence="2 6" id="KW-0812">Transmembrane</keyword>
<dbReference type="GO" id="GO:0007189">
    <property type="term" value="P:adenylate cyclase-activating G protein-coupled receptor signaling pathway"/>
    <property type="evidence" value="ECO:0007669"/>
    <property type="project" value="TreeGrafter"/>
</dbReference>
<name>A0A7S3K412_9STRA</name>
<dbReference type="AlphaFoldDB" id="A0A7S3K412"/>
<dbReference type="GO" id="GO:0005886">
    <property type="term" value="C:plasma membrane"/>
    <property type="evidence" value="ECO:0007669"/>
    <property type="project" value="TreeGrafter"/>
</dbReference>
<dbReference type="EMBL" id="HBIJ01022403">
    <property type="protein sequence ID" value="CAE0373819.1"/>
    <property type="molecule type" value="Transcribed_RNA"/>
</dbReference>
<feature type="transmembrane region" description="Helical" evidence="6">
    <location>
        <begin position="6"/>
        <end position="29"/>
    </location>
</feature>
<feature type="transmembrane region" description="Helical" evidence="6">
    <location>
        <begin position="122"/>
        <end position="143"/>
    </location>
</feature>
<dbReference type="PROSITE" id="PS51257">
    <property type="entry name" value="PROKAR_LIPOPROTEIN"/>
    <property type="match status" value="1"/>
</dbReference>
<proteinExistence type="predicted"/>
<dbReference type="PANTHER" id="PTHR23112:SF47">
    <property type="entry name" value="G-PROTEIN COUPLED RECEPTOR 157"/>
    <property type="match status" value="1"/>
</dbReference>
<organism evidence="7">
    <name type="scientific">Aureoumbra lagunensis</name>
    <dbReference type="NCBI Taxonomy" id="44058"/>
    <lineage>
        <taxon>Eukaryota</taxon>
        <taxon>Sar</taxon>
        <taxon>Stramenopiles</taxon>
        <taxon>Ochrophyta</taxon>
        <taxon>Pelagophyceae</taxon>
        <taxon>Pelagomonadales</taxon>
        <taxon>Aureoumbra</taxon>
    </lineage>
</organism>
<gene>
    <name evidence="7" type="ORF">ALAG00032_LOCUS14621</name>
</gene>
<dbReference type="Gene3D" id="1.20.1070.10">
    <property type="entry name" value="Rhodopsin 7-helix transmembrane proteins"/>
    <property type="match status" value="1"/>
</dbReference>
<keyword evidence="4 6" id="KW-0472">Membrane</keyword>
<feature type="transmembrane region" description="Helical" evidence="6">
    <location>
        <begin position="79"/>
        <end position="101"/>
    </location>
</feature>
<protein>
    <recommendedName>
        <fullName evidence="8">G-protein coupled receptors family 2 profile 2 domain-containing protein</fullName>
    </recommendedName>
</protein>
<feature type="compositionally biased region" description="Basic and acidic residues" evidence="5">
    <location>
        <begin position="349"/>
        <end position="363"/>
    </location>
</feature>
<evidence type="ECO:0008006" key="8">
    <source>
        <dbReference type="Google" id="ProtNLM"/>
    </source>
</evidence>
<evidence type="ECO:0000256" key="1">
    <source>
        <dbReference type="ARBA" id="ARBA00004141"/>
    </source>
</evidence>
<feature type="transmembrane region" description="Helical" evidence="6">
    <location>
        <begin position="41"/>
        <end position="59"/>
    </location>
</feature>
<sequence length="383" mass="43962">MIDSRIPILIAAGLSSCCSCMLLACFYILKKWASHPRGGKHILFVTTIFNLVMALNYFLDPENEIQCQVQSTLMQFFEIAGSWTYTMFLALELALSLRISAQTNERIFENSPNLSVFLRPRIFKMHIAAFAYGIISTLLMHILRKADKAGAWCWSPSKTWLLSTYLILWLQLFIIMSSCAFIAMQLFHKSHISASLRHASLRLLAIPLGFSLLHVPGTIRRCGDILNNCTWCEGRIVRFLQGICDPSQGSLNFLLYGLTDSQLRRDLHSWLEHRQSQTRTRSSPDDSLHSNFSSLSELPTNFLFRSCFCFCCDRHQSKEAEQHHKTKHQQPSHLQRRSDTSCNFEEEEKQNKEESLEESKEQELAVQSKSSNIEVDNFHSTPL</sequence>
<feature type="transmembrane region" description="Helical" evidence="6">
    <location>
        <begin position="163"/>
        <end position="187"/>
    </location>
</feature>
<evidence type="ECO:0000313" key="7">
    <source>
        <dbReference type="EMBL" id="CAE0373819.1"/>
    </source>
</evidence>
<comment type="subcellular location">
    <subcellularLocation>
        <location evidence="1">Membrane</location>
        <topology evidence="1">Multi-pass membrane protein</topology>
    </subcellularLocation>
</comment>
<keyword evidence="3 6" id="KW-1133">Transmembrane helix</keyword>
<feature type="compositionally biased region" description="Polar residues" evidence="5">
    <location>
        <begin position="365"/>
        <end position="383"/>
    </location>
</feature>
<evidence type="ECO:0000256" key="3">
    <source>
        <dbReference type="ARBA" id="ARBA00022989"/>
    </source>
</evidence>
<evidence type="ECO:0000256" key="2">
    <source>
        <dbReference type="ARBA" id="ARBA00022692"/>
    </source>
</evidence>
<accession>A0A7S3K412</accession>
<evidence type="ECO:0000256" key="4">
    <source>
        <dbReference type="ARBA" id="ARBA00023136"/>
    </source>
</evidence>
<feature type="region of interest" description="Disordered" evidence="5">
    <location>
        <begin position="322"/>
        <end position="383"/>
    </location>
</feature>
<reference evidence="7" key="1">
    <citation type="submission" date="2021-01" db="EMBL/GenBank/DDBJ databases">
        <authorList>
            <person name="Corre E."/>
            <person name="Pelletier E."/>
            <person name="Niang G."/>
            <person name="Scheremetjew M."/>
            <person name="Finn R."/>
            <person name="Kale V."/>
            <person name="Holt S."/>
            <person name="Cochrane G."/>
            <person name="Meng A."/>
            <person name="Brown T."/>
            <person name="Cohen L."/>
        </authorList>
    </citation>
    <scope>NUCLEOTIDE SEQUENCE</scope>
    <source>
        <strain evidence="7">CCMP1510</strain>
    </source>
</reference>
<evidence type="ECO:0000256" key="6">
    <source>
        <dbReference type="SAM" id="Phobius"/>
    </source>
</evidence>
<evidence type="ECO:0000256" key="5">
    <source>
        <dbReference type="SAM" id="MobiDB-lite"/>
    </source>
</evidence>